<keyword evidence="11" id="KW-0325">Glycoprotein</keyword>
<evidence type="ECO:0000256" key="15">
    <source>
        <dbReference type="ARBA" id="ARBA00043673"/>
    </source>
</evidence>
<dbReference type="Pfam" id="PF00777">
    <property type="entry name" value="Glyco_transf_29"/>
    <property type="match status" value="1"/>
</dbReference>
<feature type="signal peptide" evidence="18">
    <location>
        <begin position="1"/>
        <end position="19"/>
    </location>
</feature>
<keyword evidence="5" id="KW-0808">Transferase</keyword>
<evidence type="ECO:0000256" key="3">
    <source>
        <dbReference type="ARBA" id="ARBA00006003"/>
    </source>
</evidence>
<evidence type="ECO:0000313" key="19">
    <source>
        <dbReference type="EMBL" id="EPQ16116.1"/>
    </source>
</evidence>
<dbReference type="GO" id="GO:0003836">
    <property type="term" value="F:beta-galactoside (CMP) alpha-2,3-sialyltransferase activity"/>
    <property type="evidence" value="ECO:0007669"/>
    <property type="project" value="UniProtKB-EC"/>
</dbReference>
<dbReference type="InterPro" id="IPR051757">
    <property type="entry name" value="Beta-gal_alpha2-3_sialyltrans"/>
</dbReference>
<dbReference type="AlphaFoldDB" id="S7NFS0"/>
<organism evidence="19 20">
    <name type="scientific">Myotis brandtii</name>
    <name type="common">Brandt's bat</name>
    <dbReference type="NCBI Taxonomy" id="109478"/>
    <lineage>
        <taxon>Eukaryota</taxon>
        <taxon>Metazoa</taxon>
        <taxon>Chordata</taxon>
        <taxon>Craniata</taxon>
        <taxon>Vertebrata</taxon>
        <taxon>Euteleostomi</taxon>
        <taxon>Mammalia</taxon>
        <taxon>Eutheria</taxon>
        <taxon>Laurasiatheria</taxon>
        <taxon>Chiroptera</taxon>
        <taxon>Yangochiroptera</taxon>
        <taxon>Vespertilionidae</taxon>
        <taxon>Myotis</taxon>
    </lineage>
</organism>
<evidence type="ECO:0000313" key="20">
    <source>
        <dbReference type="Proteomes" id="UP000052978"/>
    </source>
</evidence>
<evidence type="ECO:0000256" key="10">
    <source>
        <dbReference type="ARBA" id="ARBA00023136"/>
    </source>
</evidence>
<keyword evidence="9" id="KW-0333">Golgi apparatus</keyword>
<dbReference type="eggNOG" id="KOG2692">
    <property type="taxonomic scope" value="Eukaryota"/>
</dbReference>
<comment type="subcellular location">
    <subcellularLocation>
        <location evidence="1">Golgi apparatus membrane</location>
        <topology evidence="1">Single-pass type II membrane protein</topology>
    </subcellularLocation>
</comment>
<keyword evidence="4" id="KW-0328">Glycosyltransferase</keyword>
<evidence type="ECO:0000256" key="7">
    <source>
        <dbReference type="ARBA" id="ARBA00022968"/>
    </source>
</evidence>
<dbReference type="GO" id="GO:0000139">
    <property type="term" value="C:Golgi membrane"/>
    <property type="evidence" value="ECO:0007669"/>
    <property type="project" value="UniProtKB-SubCell"/>
</dbReference>
<evidence type="ECO:0000256" key="13">
    <source>
        <dbReference type="ARBA" id="ARBA00039106"/>
    </source>
</evidence>
<evidence type="ECO:0000256" key="5">
    <source>
        <dbReference type="ARBA" id="ARBA00022679"/>
    </source>
</evidence>
<reference evidence="19 20" key="1">
    <citation type="journal article" date="2013" name="Nat. Commun.">
        <title>Genome analysis reveals insights into physiology and longevity of the Brandt's bat Myotis brandtii.</title>
        <authorList>
            <person name="Seim I."/>
            <person name="Fang X."/>
            <person name="Xiong Z."/>
            <person name="Lobanov A.V."/>
            <person name="Huang Z."/>
            <person name="Ma S."/>
            <person name="Feng Y."/>
            <person name="Turanov A.A."/>
            <person name="Zhu Y."/>
            <person name="Lenz T.L."/>
            <person name="Gerashchenko M.V."/>
            <person name="Fan D."/>
            <person name="Hee Yim S."/>
            <person name="Yao X."/>
            <person name="Jordan D."/>
            <person name="Xiong Y."/>
            <person name="Ma Y."/>
            <person name="Lyapunov A.N."/>
            <person name="Chen G."/>
            <person name="Kulakova O.I."/>
            <person name="Sun Y."/>
            <person name="Lee S.G."/>
            <person name="Bronson R.T."/>
            <person name="Moskalev A.A."/>
            <person name="Sunyaev S.R."/>
            <person name="Zhang G."/>
            <person name="Krogh A."/>
            <person name="Wang J."/>
            <person name="Gladyshev V.N."/>
        </authorList>
    </citation>
    <scope>NUCLEOTIDE SEQUENCE [LARGE SCALE GENOMIC DNA]</scope>
</reference>
<keyword evidence="18" id="KW-0732">Signal</keyword>
<dbReference type="PANTHER" id="PTHR46032">
    <property type="entry name" value="ALPHA-2,3-SIALYLTRANSFERASE ST3GAL I ISOFORM X1"/>
    <property type="match status" value="1"/>
</dbReference>
<comment type="catalytic activity">
    <reaction evidence="15">
        <text>a ganglioside GA1 (d18:1(4E)) + CMP-N-acetyl-beta-neuraminate = a ganglioside GM1b (d18:1(4E)) + CMP + H(+)</text>
        <dbReference type="Rhea" id="RHEA:47560"/>
        <dbReference type="ChEBI" id="CHEBI:15378"/>
        <dbReference type="ChEBI" id="CHEBI:27938"/>
        <dbReference type="ChEBI" id="CHEBI:57812"/>
        <dbReference type="ChEBI" id="CHEBI:60377"/>
        <dbReference type="ChEBI" id="CHEBI:78568"/>
    </reaction>
    <physiologicalReaction direction="left-to-right" evidence="15">
        <dbReference type="Rhea" id="RHEA:47561"/>
    </physiologicalReaction>
</comment>
<dbReference type="InterPro" id="IPR038578">
    <property type="entry name" value="GT29-like_sf"/>
</dbReference>
<evidence type="ECO:0000256" key="14">
    <source>
        <dbReference type="ARBA" id="ARBA00042990"/>
    </source>
</evidence>
<proteinExistence type="inferred from homology"/>
<keyword evidence="8" id="KW-1133">Transmembrane helix</keyword>
<dbReference type="EC" id="2.4.3.2" evidence="13"/>
<comment type="catalytic activity">
    <reaction evidence="17">
        <text>ganglioside GM1 (d18:1(4E)/18:0) + CMP-N-acetyl-beta-neuraminate = ganglioside GD1a (18:1(4E)/18:0) + CMP + H(+)</text>
        <dbReference type="Rhea" id="RHEA:48248"/>
        <dbReference type="ChEBI" id="CHEBI:15378"/>
        <dbReference type="ChEBI" id="CHEBI:57812"/>
        <dbReference type="ChEBI" id="CHEBI:60377"/>
        <dbReference type="ChEBI" id="CHEBI:73110"/>
        <dbReference type="ChEBI" id="CHEBI:90153"/>
    </reaction>
    <physiologicalReaction direction="left-to-right" evidence="17">
        <dbReference type="Rhea" id="RHEA:48249"/>
    </physiologicalReaction>
</comment>
<keyword evidence="6" id="KW-0812">Transmembrane</keyword>
<dbReference type="InterPro" id="IPR001675">
    <property type="entry name" value="Glyco_trans_29"/>
</dbReference>
<evidence type="ECO:0000256" key="4">
    <source>
        <dbReference type="ARBA" id="ARBA00022676"/>
    </source>
</evidence>
<evidence type="ECO:0000256" key="8">
    <source>
        <dbReference type="ARBA" id="ARBA00022989"/>
    </source>
</evidence>
<dbReference type="Gene3D" id="3.90.1480.20">
    <property type="entry name" value="Glycosyl transferase family 29"/>
    <property type="match status" value="1"/>
</dbReference>
<comment type="catalytic activity">
    <reaction evidence="12">
        <text>a beta-D-galactosyl-(1-&gt;3)-N-acetyl-alpha-D-galactosaminyl derivative + CMP-N-acetyl-beta-neuraminate = an N-acetyl-alpha-neuraminyl-(2-&gt;3)-beta-D-galactosyl-(1-&gt;3)-N-acetyl-alpha-D-galactosaminyl derivative + CMP + H(+)</text>
        <dbReference type="Rhea" id="RHEA:21616"/>
        <dbReference type="ChEBI" id="CHEBI:15378"/>
        <dbReference type="ChEBI" id="CHEBI:57812"/>
        <dbReference type="ChEBI" id="CHEBI:60377"/>
        <dbReference type="ChEBI" id="CHEBI:133470"/>
        <dbReference type="ChEBI" id="CHEBI:139596"/>
        <dbReference type="EC" id="2.4.3.4"/>
    </reaction>
    <physiologicalReaction direction="left-to-right" evidence="12">
        <dbReference type="Rhea" id="RHEA:21617"/>
    </physiologicalReaction>
</comment>
<dbReference type="PANTHER" id="PTHR46032:SF7">
    <property type="entry name" value="RIKEN CDNA 6430550D23 GENE"/>
    <property type="match status" value="1"/>
</dbReference>
<evidence type="ECO:0000256" key="1">
    <source>
        <dbReference type="ARBA" id="ARBA00004323"/>
    </source>
</evidence>
<comment type="catalytic activity">
    <reaction evidence="16">
        <text>a ganglioside GM1 (d18:1(4E)) + CMP-N-acetyl-beta-neuraminate = a ganglioside GD1a (d18:1(4E)) + CMP + H(+)</text>
        <dbReference type="Rhea" id="RHEA:18021"/>
        <dbReference type="ChEBI" id="CHEBI:15378"/>
        <dbReference type="ChEBI" id="CHEBI:57812"/>
        <dbReference type="ChEBI" id="CHEBI:60377"/>
        <dbReference type="ChEBI" id="CHEBI:77709"/>
        <dbReference type="ChEBI" id="CHEBI:78445"/>
        <dbReference type="EC" id="2.4.3.2"/>
    </reaction>
    <physiologicalReaction direction="left-to-right" evidence="16">
        <dbReference type="Rhea" id="RHEA:18022"/>
    </physiologicalReaction>
</comment>
<dbReference type="Proteomes" id="UP000052978">
    <property type="component" value="Unassembled WGS sequence"/>
</dbReference>
<sequence>MKCMWQIFVLWVFWVLILCLMVPCLDQKPASAAQEKAMSLVPRRGNCLWLKFKECGCPAETLNDSLCHHTVGEQNWFDACYEKTMGYLMGTTESMTPDAVLWWLGMNSTSELGKMWEKLFKVIPRPSVSHNDLYCRTCVLVRNSTILRASDVSNNVTQQTTVFGMNHAPVQSFKTVGNQTRGRSICQRSVGDQGYWRQLLLLVLKLSGLAWTSDALSQEVKDARFGFGSEKQGKREKVNQTMPSTEAEMQVSQSVWWASSPSTADAFRIHTSPSPSVLKAGESWDCSSNSRATRTFRGKGHEEIVWTSVGCSLLTLLSPEHLASKPPVPADSGLNAKVEGALPIAYLEITMWSL</sequence>
<evidence type="ECO:0000256" key="11">
    <source>
        <dbReference type="ARBA" id="ARBA00023180"/>
    </source>
</evidence>
<evidence type="ECO:0000256" key="2">
    <source>
        <dbReference type="ARBA" id="ARBA00004934"/>
    </source>
</evidence>
<dbReference type="EMBL" id="KE164215">
    <property type="protein sequence ID" value="EPQ16116.1"/>
    <property type="molecule type" value="Genomic_DNA"/>
</dbReference>
<comment type="pathway">
    <text evidence="2">Glycolipid biosynthesis.</text>
</comment>
<keyword evidence="20" id="KW-1185">Reference proteome</keyword>
<gene>
    <name evidence="19" type="ORF">D623_10023684</name>
</gene>
<evidence type="ECO:0000256" key="9">
    <source>
        <dbReference type="ARBA" id="ARBA00023034"/>
    </source>
</evidence>
<evidence type="ECO:0000256" key="17">
    <source>
        <dbReference type="ARBA" id="ARBA00047509"/>
    </source>
</evidence>
<evidence type="ECO:0000256" key="16">
    <source>
        <dbReference type="ARBA" id="ARBA00043773"/>
    </source>
</evidence>
<dbReference type="GO" id="GO:0047288">
    <property type="term" value="F:beta-D-galactosyl-(1-&gt;3)-N-acetyl-beta-D-galactosaminide alpha-2,3- sialyltransferase"/>
    <property type="evidence" value="ECO:0007669"/>
    <property type="project" value="UniProtKB-EC"/>
</dbReference>
<accession>S7NFS0</accession>
<protein>
    <recommendedName>
        <fullName evidence="13">beta-D-galactosyl-(1-&gt;3)-N-acetyl-beta-D-galactosaminide alpha-2,3-sialyltransferase</fullName>
        <ecNumber evidence="13">2.4.3.2</ecNumber>
    </recommendedName>
    <alternativeName>
        <fullName evidence="14">Monosialoganglioside sialyltransferase</fullName>
    </alternativeName>
</protein>
<evidence type="ECO:0000256" key="12">
    <source>
        <dbReference type="ARBA" id="ARBA00036292"/>
    </source>
</evidence>
<keyword evidence="10" id="KW-0472">Membrane</keyword>
<evidence type="ECO:0000256" key="18">
    <source>
        <dbReference type="SAM" id="SignalP"/>
    </source>
</evidence>
<evidence type="ECO:0000256" key="6">
    <source>
        <dbReference type="ARBA" id="ARBA00022692"/>
    </source>
</evidence>
<dbReference type="GO" id="GO:0097503">
    <property type="term" value="P:sialylation"/>
    <property type="evidence" value="ECO:0007669"/>
    <property type="project" value="TreeGrafter"/>
</dbReference>
<feature type="chain" id="PRO_5004543627" description="beta-D-galactosyl-(1-&gt;3)-N-acetyl-beta-D-galactosaminide alpha-2,3-sialyltransferase" evidence="18">
    <location>
        <begin position="20"/>
        <end position="354"/>
    </location>
</feature>
<comment type="similarity">
    <text evidence="3">Belongs to the glycosyltransferase 29 family.</text>
</comment>
<keyword evidence="7" id="KW-0735">Signal-anchor</keyword>
<name>S7NFS0_MYOBR</name>